<dbReference type="Proteomes" id="UP000241404">
    <property type="component" value="Unassembled WGS sequence"/>
</dbReference>
<evidence type="ECO:0000313" key="4">
    <source>
        <dbReference type="Proteomes" id="UP000241404"/>
    </source>
</evidence>
<protein>
    <recommendedName>
        <fullName evidence="5">Glycosyltransferase</fullName>
    </recommendedName>
</protein>
<sequence>MKNKKILVFIYNLKPGGAEGVFVKIANHLYNSGFDVTFVLVQKEGVLLDKVDNNIDIINLNSKHILLSIIPLIKIINTVKPDYILSTLKENNAIAIISNFLSRKKAKVFIREANTLSAELTQGGLLNRIIKKYLVKFTYPHADKIIALSNSMKYDILNFIRSEEKSISVIYNPINQDEIKLLAQENINEQLFDNEYPIICTSARVVPHKGHKVIISAIELLKAKDRNVNLLCLGDGPDIVSLSEVVNSLGLEKNIKFIGYVSNPFKYIANSSIFVLASEYEGMPNSLIQAMSLNIPVIASDSPGACSEVLMNGKIGKLFPVGDYKKLAQLIDDTIDNRLKINYKLERFNEIKILEQYRNLFDD</sequence>
<dbReference type="GO" id="GO:1901135">
    <property type="term" value="P:carbohydrate derivative metabolic process"/>
    <property type="evidence" value="ECO:0007669"/>
    <property type="project" value="UniProtKB-ARBA"/>
</dbReference>
<dbReference type="CDD" id="cd03811">
    <property type="entry name" value="GT4_GT28_WabH-like"/>
    <property type="match status" value="1"/>
</dbReference>
<organism evidence="3 4">
    <name type="scientific">Photobacterium damselae</name>
    <dbReference type="NCBI Taxonomy" id="38293"/>
    <lineage>
        <taxon>Bacteria</taxon>
        <taxon>Pseudomonadati</taxon>
        <taxon>Pseudomonadota</taxon>
        <taxon>Gammaproteobacteria</taxon>
        <taxon>Vibrionales</taxon>
        <taxon>Vibrionaceae</taxon>
        <taxon>Photobacterium</taxon>
    </lineage>
</organism>
<dbReference type="SUPFAM" id="SSF53756">
    <property type="entry name" value="UDP-Glycosyltransferase/glycogen phosphorylase"/>
    <property type="match status" value="1"/>
</dbReference>
<comment type="caution">
    <text evidence="3">The sequence shown here is derived from an EMBL/GenBank/DDBJ whole genome shotgun (WGS) entry which is preliminary data.</text>
</comment>
<evidence type="ECO:0000313" key="3">
    <source>
        <dbReference type="EMBL" id="PSU14839.1"/>
    </source>
</evidence>
<dbReference type="RefSeq" id="WP_107200497.1">
    <property type="nucleotide sequence ID" value="NZ_PYMM01000022.1"/>
</dbReference>
<dbReference type="AlphaFoldDB" id="A0ABD6WZ21"/>
<evidence type="ECO:0000259" key="1">
    <source>
        <dbReference type="Pfam" id="PF00534"/>
    </source>
</evidence>
<dbReference type="Pfam" id="PF00534">
    <property type="entry name" value="Glycos_transf_1"/>
    <property type="match status" value="1"/>
</dbReference>
<proteinExistence type="predicted"/>
<dbReference type="GO" id="GO:0016757">
    <property type="term" value="F:glycosyltransferase activity"/>
    <property type="evidence" value="ECO:0007669"/>
    <property type="project" value="UniProtKB-ARBA"/>
</dbReference>
<dbReference type="Pfam" id="PF13439">
    <property type="entry name" value="Glyco_transf_4"/>
    <property type="match status" value="1"/>
</dbReference>
<feature type="domain" description="Glycosyl transferase family 1" evidence="1">
    <location>
        <begin position="185"/>
        <end position="340"/>
    </location>
</feature>
<dbReference type="PANTHER" id="PTHR12526">
    <property type="entry name" value="GLYCOSYLTRANSFERASE"/>
    <property type="match status" value="1"/>
</dbReference>
<gene>
    <name evidence="3" type="ORF">CTM90_19345</name>
</gene>
<name>A0ABD6WZ21_PHODM</name>
<feature type="domain" description="Glycosyltransferase subfamily 4-like N-terminal" evidence="2">
    <location>
        <begin position="15"/>
        <end position="177"/>
    </location>
</feature>
<dbReference type="Gene3D" id="3.40.50.2000">
    <property type="entry name" value="Glycogen Phosphorylase B"/>
    <property type="match status" value="2"/>
</dbReference>
<dbReference type="PANTHER" id="PTHR12526:SF630">
    <property type="entry name" value="GLYCOSYLTRANSFERASE"/>
    <property type="match status" value="1"/>
</dbReference>
<evidence type="ECO:0008006" key="5">
    <source>
        <dbReference type="Google" id="ProtNLM"/>
    </source>
</evidence>
<reference evidence="3 4" key="1">
    <citation type="submission" date="2018-03" db="EMBL/GenBank/DDBJ databases">
        <title>Whole genome sequencing of Histamine producing bacteria.</title>
        <authorList>
            <person name="Butler K."/>
        </authorList>
    </citation>
    <scope>NUCLEOTIDE SEQUENCE [LARGE SCALE GENOMIC DNA]</scope>
    <source>
        <strain evidence="3 4">BT-6</strain>
    </source>
</reference>
<evidence type="ECO:0000259" key="2">
    <source>
        <dbReference type="Pfam" id="PF13439"/>
    </source>
</evidence>
<dbReference type="InterPro" id="IPR001296">
    <property type="entry name" value="Glyco_trans_1"/>
</dbReference>
<dbReference type="InterPro" id="IPR028098">
    <property type="entry name" value="Glyco_trans_4-like_N"/>
</dbReference>
<dbReference type="EMBL" id="PYMM01000022">
    <property type="protein sequence ID" value="PSU14839.1"/>
    <property type="molecule type" value="Genomic_DNA"/>
</dbReference>
<accession>A0ABD6WZ21</accession>